<organism evidence="1 2">
    <name type="scientific">Lyticum sinuosum</name>
    <dbReference type="NCBI Taxonomy" id="1332059"/>
    <lineage>
        <taxon>Bacteria</taxon>
        <taxon>Pseudomonadati</taxon>
        <taxon>Pseudomonadota</taxon>
        <taxon>Alphaproteobacteria</taxon>
        <taxon>Rickettsiales</taxon>
        <taxon>Lyticum</taxon>
    </lineage>
</organism>
<dbReference type="InterPro" id="IPR012337">
    <property type="entry name" value="RNaseH-like_sf"/>
</dbReference>
<sequence length="227" mass="26559">MIKNSKLPYYTTNSEFVDVIIKSFDNISDNIISKYYLFGIDLGLKKTGVAFFNFSSKIILPNGVFDTNYFLNDYNQSLNLDKISIQKTNKNTEYRKEKLLNKSIYYNKQLLINKKNNKNYKNFNEIFNNKEIIGIIVGSAKKLDYNGIPNITDIENNSFFIHIKFASFIKKLYPNIVLTLYDERFTTCMAHTIMKEYGIKKRYENDDAIAASIILEGFYNSYLKNMK</sequence>
<dbReference type="PANTHER" id="PTHR33317:SF4">
    <property type="entry name" value="POLYNUCLEOTIDYL TRANSFERASE, RIBONUCLEASE H-LIKE SUPERFAMILY PROTEIN"/>
    <property type="match status" value="1"/>
</dbReference>
<dbReference type="SUPFAM" id="SSF53098">
    <property type="entry name" value="Ribonuclease H-like"/>
    <property type="match status" value="1"/>
</dbReference>
<dbReference type="InterPro" id="IPR005227">
    <property type="entry name" value="YqgF"/>
</dbReference>
<proteinExistence type="predicted"/>
<dbReference type="PANTHER" id="PTHR33317">
    <property type="entry name" value="POLYNUCLEOTIDYL TRANSFERASE, RIBONUCLEASE H-LIKE SUPERFAMILY PROTEIN"/>
    <property type="match status" value="1"/>
</dbReference>
<gene>
    <name evidence="1" type="ORF">Lyticum_00238</name>
</gene>
<dbReference type="Proteomes" id="UP001289135">
    <property type="component" value="Unassembled WGS sequence"/>
</dbReference>
<comment type="caution">
    <text evidence="1">The sequence shown here is derived from an EMBL/GenBank/DDBJ whole genome shotgun (WGS) entry which is preliminary data.</text>
</comment>
<protein>
    <submittedName>
        <fullName evidence="1">Holliday junction resolvase RuvX</fullName>
    </submittedName>
</protein>
<dbReference type="Pfam" id="PF03652">
    <property type="entry name" value="RuvX"/>
    <property type="match status" value="1"/>
</dbReference>
<dbReference type="EMBL" id="JARGYU010000001">
    <property type="protein sequence ID" value="MDZ5761076.1"/>
    <property type="molecule type" value="Genomic_DNA"/>
</dbReference>
<keyword evidence="2" id="KW-1185">Reference proteome</keyword>
<evidence type="ECO:0000313" key="2">
    <source>
        <dbReference type="Proteomes" id="UP001289135"/>
    </source>
</evidence>
<dbReference type="Gene3D" id="3.30.420.140">
    <property type="entry name" value="YqgF/RNase H-like domain"/>
    <property type="match status" value="1"/>
</dbReference>
<dbReference type="InterPro" id="IPR037027">
    <property type="entry name" value="YqgF/RNaseH-like_dom_sf"/>
</dbReference>
<dbReference type="RefSeq" id="WP_322498506.1">
    <property type="nucleotide sequence ID" value="NZ_JARGYU010000001.1"/>
</dbReference>
<dbReference type="GO" id="GO:0000967">
    <property type="term" value="P:rRNA 5'-end processing"/>
    <property type="evidence" value="ECO:0007669"/>
    <property type="project" value="TreeGrafter"/>
</dbReference>
<evidence type="ECO:0000313" key="1">
    <source>
        <dbReference type="EMBL" id="MDZ5761076.1"/>
    </source>
</evidence>
<reference evidence="1" key="1">
    <citation type="submission" date="2023-02" db="EMBL/GenBank/DDBJ databases">
        <title>Host association and intracellularity evolved multiple times independently in the Rickettsiales.</title>
        <authorList>
            <person name="Castelli M."/>
            <person name="Nardi T."/>
            <person name="Gammuto L."/>
            <person name="Bellinzona G."/>
            <person name="Sabaneyeva E."/>
            <person name="Potekhin A."/>
            <person name="Serra V."/>
            <person name="Petroni G."/>
            <person name="Sassera D."/>
        </authorList>
    </citation>
    <scope>NUCLEOTIDE SEQUENCE</scope>
    <source>
        <strain evidence="1">USBL-36I1</strain>
    </source>
</reference>
<dbReference type="AlphaFoldDB" id="A0AAE4VJP2"/>
<accession>A0AAE4VJP2</accession>
<name>A0AAE4VJP2_9RICK</name>